<reference evidence="2 3" key="1">
    <citation type="submission" date="2024-04" db="EMBL/GenBank/DDBJ databases">
        <title>Tritrichomonas musculus Genome.</title>
        <authorList>
            <person name="Alves-Ferreira E."/>
            <person name="Grigg M."/>
            <person name="Lorenzi H."/>
            <person name="Galac M."/>
        </authorList>
    </citation>
    <scope>NUCLEOTIDE SEQUENCE [LARGE SCALE GENOMIC DNA]</scope>
    <source>
        <strain evidence="2 3">EAF2021</strain>
    </source>
</reference>
<name>A0ABR2KTP7_9EUKA</name>
<evidence type="ECO:0000256" key="1">
    <source>
        <dbReference type="SAM" id="SignalP"/>
    </source>
</evidence>
<accession>A0ABR2KTP7</accession>
<comment type="caution">
    <text evidence="2">The sequence shown here is derived from an EMBL/GenBank/DDBJ whole genome shotgun (WGS) entry which is preliminary data.</text>
</comment>
<keyword evidence="3" id="KW-1185">Reference proteome</keyword>
<organism evidence="2 3">
    <name type="scientific">Tritrichomonas musculus</name>
    <dbReference type="NCBI Taxonomy" id="1915356"/>
    <lineage>
        <taxon>Eukaryota</taxon>
        <taxon>Metamonada</taxon>
        <taxon>Parabasalia</taxon>
        <taxon>Tritrichomonadida</taxon>
        <taxon>Tritrichomonadidae</taxon>
        <taxon>Tritrichomonas</taxon>
    </lineage>
</organism>
<sequence>MILKSNIFLSIPVDIIVAAATEAAYICSDICKRSKKDKMSPKVEEWIKASKSQNFPAFENAISICCS</sequence>
<evidence type="ECO:0000313" key="3">
    <source>
        <dbReference type="Proteomes" id="UP001470230"/>
    </source>
</evidence>
<feature type="signal peptide" evidence="1">
    <location>
        <begin position="1"/>
        <end position="23"/>
    </location>
</feature>
<keyword evidence="1" id="KW-0732">Signal</keyword>
<dbReference type="EMBL" id="JAPFFF010000003">
    <property type="protein sequence ID" value="KAK8894495.1"/>
    <property type="molecule type" value="Genomic_DNA"/>
</dbReference>
<dbReference type="Proteomes" id="UP001470230">
    <property type="component" value="Unassembled WGS sequence"/>
</dbReference>
<evidence type="ECO:0000313" key="2">
    <source>
        <dbReference type="EMBL" id="KAK8894495.1"/>
    </source>
</evidence>
<proteinExistence type="predicted"/>
<feature type="chain" id="PRO_5047089662" evidence="1">
    <location>
        <begin position="24"/>
        <end position="67"/>
    </location>
</feature>
<protein>
    <submittedName>
        <fullName evidence="2">Uncharacterized protein</fullName>
    </submittedName>
</protein>
<gene>
    <name evidence="2" type="ORF">M9Y10_022929</name>
</gene>